<proteinExistence type="predicted"/>
<sequence length="551" mass="60169">MAVASSGLIVPDRKSPLAPLRHLTYRRIWIASLASNFGGLIQAVGAAWMMTSLSSSENMIALVQASTSLPIMMFSLISGALADSFDRRRIMISAQILMLTASVLLTVFAWSGWLTPWLLLFFTFMIGCGTALNNPSWQASVGEMVPREDLPAAVTLNSVGFNITRSVGPAIGGIIVAAAGAAAAFFVNALSYFALIYALVRWQPPKYASTLPREQLLAAISAGMRYVAMSPNIGKVLVRGFLFGLSASAILALMPIVARDLVEGGPLTYGVMLGAFGVGAIGGALVSARLREVLSSEWIVRVAFLGFAFSSGVTAVSTNAIVTSLVLTIAGACWVLALSLFNTIVQLSAPRWVVGRALSLYQTLTFGGIAVGSWLWGELAEDYGISYSLLGSCVLMLLGVVVGLKLAMPAFASLNLDPLNRFVEPPLRLDIKPRSGPIAILIDYEIHDEDLGEFLPLMAERRRIRLRDGARNWNLMRDLENPDIWTESYHVLTWVEYVRHNHRRTQADAEAWDRLLALHRGKTRPRVHRMIERQTIPPTDDIFHKPHTDQH</sequence>
<feature type="transmembrane region" description="Helical" evidence="7">
    <location>
        <begin position="170"/>
        <end position="200"/>
    </location>
</feature>
<dbReference type="EMBL" id="LXKT01000024">
    <property type="protein sequence ID" value="OCJ35013.1"/>
    <property type="molecule type" value="Genomic_DNA"/>
</dbReference>
<keyword evidence="2" id="KW-0813">Transport</keyword>
<dbReference type="PROSITE" id="PS50850">
    <property type="entry name" value="MFS"/>
    <property type="match status" value="1"/>
</dbReference>
<dbReference type="InterPro" id="IPR036259">
    <property type="entry name" value="MFS_trans_sf"/>
</dbReference>
<feature type="transmembrane region" description="Helical" evidence="7">
    <location>
        <begin position="322"/>
        <end position="345"/>
    </location>
</feature>
<accession>A0AB36ENY2</accession>
<keyword evidence="4 7" id="KW-0812">Transmembrane</keyword>
<keyword evidence="5 7" id="KW-1133">Transmembrane helix</keyword>
<feature type="transmembrane region" description="Helical" evidence="7">
    <location>
        <begin position="61"/>
        <end position="82"/>
    </location>
</feature>
<keyword evidence="6 7" id="KW-0472">Membrane</keyword>
<organism evidence="9 10">
    <name type="scientific">Agrobacterium tumefaciens</name>
    <dbReference type="NCBI Taxonomy" id="358"/>
    <lineage>
        <taxon>Bacteria</taxon>
        <taxon>Pseudomonadati</taxon>
        <taxon>Pseudomonadota</taxon>
        <taxon>Alphaproteobacteria</taxon>
        <taxon>Hyphomicrobiales</taxon>
        <taxon>Rhizobiaceae</taxon>
        <taxon>Rhizobium/Agrobacterium group</taxon>
        <taxon>Agrobacterium</taxon>
        <taxon>Agrobacterium tumefaciens complex</taxon>
    </lineage>
</organism>
<gene>
    <name evidence="9" type="ORF">A6U91_14395</name>
</gene>
<dbReference type="GO" id="GO:0005886">
    <property type="term" value="C:plasma membrane"/>
    <property type="evidence" value="ECO:0007669"/>
    <property type="project" value="UniProtKB-SubCell"/>
</dbReference>
<protein>
    <submittedName>
        <fullName evidence="9">ABC transporter permease</fullName>
    </submittedName>
</protein>
<feature type="transmembrane region" description="Helical" evidence="7">
    <location>
        <begin position="236"/>
        <end position="257"/>
    </location>
</feature>
<evidence type="ECO:0000256" key="2">
    <source>
        <dbReference type="ARBA" id="ARBA00022448"/>
    </source>
</evidence>
<evidence type="ECO:0000256" key="6">
    <source>
        <dbReference type="ARBA" id="ARBA00023136"/>
    </source>
</evidence>
<feature type="transmembrane region" description="Helical" evidence="7">
    <location>
        <begin position="383"/>
        <end position="404"/>
    </location>
</feature>
<evidence type="ECO:0000256" key="4">
    <source>
        <dbReference type="ARBA" id="ARBA00022692"/>
    </source>
</evidence>
<evidence type="ECO:0000256" key="7">
    <source>
        <dbReference type="SAM" id="Phobius"/>
    </source>
</evidence>
<dbReference type="AlphaFoldDB" id="A0AB36ENY2"/>
<evidence type="ECO:0000256" key="5">
    <source>
        <dbReference type="ARBA" id="ARBA00022989"/>
    </source>
</evidence>
<reference evidence="9 10" key="1">
    <citation type="journal article" date="2016" name="PeerJ">
        <title>Gall-ID: tools for genotyping gall-causing phytopathogenic bacteria.</title>
        <authorList>
            <person name="Davis E.W.II."/>
            <person name="Weisberg A.J."/>
            <person name="Tabima J.F."/>
            <person name="Grunwald N.J."/>
            <person name="Chang J.H."/>
        </authorList>
    </citation>
    <scope>NUCLEOTIDE SEQUENCE [LARGE SCALE GENOMIC DNA]</scope>
    <source>
        <strain evidence="9 10">N2/73</strain>
    </source>
</reference>
<feature type="transmembrane region" description="Helical" evidence="7">
    <location>
        <begin position="28"/>
        <end position="49"/>
    </location>
</feature>
<evidence type="ECO:0000256" key="3">
    <source>
        <dbReference type="ARBA" id="ARBA00022475"/>
    </source>
</evidence>
<dbReference type="Proteomes" id="UP000093451">
    <property type="component" value="Unassembled WGS sequence"/>
</dbReference>
<feature type="transmembrane region" description="Helical" evidence="7">
    <location>
        <begin position="269"/>
        <end position="286"/>
    </location>
</feature>
<name>A0AB36ENY2_AGRTU</name>
<evidence type="ECO:0000259" key="8">
    <source>
        <dbReference type="PROSITE" id="PS50850"/>
    </source>
</evidence>
<dbReference type="Pfam" id="PF05977">
    <property type="entry name" value="MFS_3"/>
    <property type="match status" value="1"/>
</dbReference>
<dbReference type="InterPro" id="IPR010290">
    <property type="entry name" value="TM_effector"/>
</dbReference>
<dbReference type="CDD" id="cd06173">
    <property type="entry name" value="MFS_MefA_like"/>
    <property type="match status" value="1"/>
</dbReference>
<feature type="transmembrane region" description="Helical" evidence="7">
    <location>
        <begin position="298"/>
        <end position="316"/>
    </location>
</feature>
<dbReference type="GO" id="GO:0022857">
    <property type="term" value="F:transmembrane transporter activity"/>
    <property type="evidence" value="ECO:0007669"/>
    <property type="project" value="InterPro"/>
</dbReference>
<evidence type="ECO:0000256" key="1">
    <source>
        <dbReference type="ARBA" id="ARBA00004651"/>
    </source>
</evidence>
<dbReference type="Gene3D" id="1.20.1250.20">
    <property type="entry name" value="MFS general substrate transporter like domains"/>
    <property type="match status" value="1"/>
</dbReference>
<evidence type="ECO:0000313" key="9">
    <source>
        <dbReference type="EMBL" id="OCJ35013.1"/>
    </source>
</evidence>
<dbReference type="InterPro" id="IPR020846">
    <property type="entry name" value="MFS_dom"/>
</dbReference>
<dbReference type="PANTHER" id="PTHR23513">
    <property type="entry name" value="INTEGRAL MEMBRANE EFFLUX PROTEIN-RELATED"/>
    <property type="match status" value="1"/>
</dbReference>
<comment type="caution">
    <text evidence="9">The sequence shown here is derived from an EMBL/GenBank/DDBJ whole genome shotgun (WGS) entry which is preliminary data.</text>
</comment>
<keyword evidence="3" id="KW-1003">Cell membrane</keyword>
<feature type="transmembrane region" description="Helical" evidence="7">
    <location>
        <begin position="357"/>
        <end position="377"/>
    </location>
</feature>
<dbReference type="SUPFAM" id="SSF103473">
    <property type="entry name" value="MFS general substrate transporter"/>
    <property type="match status" value="1"/>
</dbReference>
<evidence type="ECO:0000313" key="10">
    <source>
        <dbReference type="Proteomes" id="UP000093451"/>
    </source>
</evidence>
<dbReference type="PANTHER" id="PTHR23513:SF11">
    <property type="entry name" value="STAPHYLOFERRIN A TRANSPORTER"/>
    <property type="match status" value="1"/>
</dbReference>
<comment type="subcellular location">
    <subcellularLocation>
        <location evidence="1">Cell membrane</location>
        <topology evidence="1">Multi-pass membrane protein</topology>
    </subcellularLocation>
</comment>
<feature type="domain" description="Major facilitator superfamily (MFS) profile" evidence="8">
    <location>
        <begin position="24"/>
        <end position="411"/>
    </location>
</feature>